<organism evidence="2">
    <name type="scientific">Oryza sativa subsp. japonica</name>
    <name type="common">Rice</name>
    <dbReference type="NCBI Taxonomy" id="39947"/>
    <lineage>
        <taxon>Eukaryota</taxon>
        <taxon>Viridiplantae</taxon>
        <taxon>Streptophyta</taxon>
        <taxon>Embryophyta</taxon>
        <taxon>Tracheophyta</taxon>
        <taxon>Spermatophyta</taxon>
        <taxon>Magnoliopsida</taxon>
        <taxon>Liliopsida</taxon>
        <taxon>Poales</taxon>
        <taxon>Poaceae</taxon>
        <taxon>BOP clade</taxon>
        <taxon>Oryzoideae</taxon>
        <taxon>Oryzeae</taxon>
        <taxon>Oryzinae</taxon>
        <taxon>Oryza</taxon>
        <taxon>Oryza sativa</taxon>
    </lineage>
</organism>
<dbReference type="GO" id="GO:0003964">
    <property type="term" value="F:RNA-directed DNA polymerase activity"/>
    <property type="evidence" value="ECO:0007669"/>
    <property type="project" value="UniProtKB-KW"/>
</dbReference>
<proteinExistence type="predicted"/>
<keyword evidence="2" id="KW-0695">RNA-directed DNA polymerase</keyword>
<evidence type="ECO:0000313" key="2">
    <source>
        <dbReference type="EMBL" id="AAQ56289.1"/>
    </source>
</evidence>
<dbReference type="AlphaFoldDB" id="Q6UUR7"/>
<dbReference type="Pfam" id="PF24530">
    <property type="entry name" value="DUF7597"/>
    <property type="match status" value="1"/>
</dbReference>
<dbReference type="PANTHER" id="PTHR33075:SF7">
    <property type="entry name" value="OS02G0303350 PROTEIN"/>
    <property type="match status" value="1"/>
</dbReference>
<gene>
    <name evidence="2" type="ORF">OSJNBa0079I01.19</name>
</gene>
<evidence type="ECO:0000259" key="1">
    <source>
        <dbReference type="Pfam" id="PF24530"/>
    </source>
</evidence>
<dbReference type="PANTHER" id="PTHR33075">
    <property type="entry name" value="OS02G0499800 PROTEIN"/>
    <property type="match status" value="1"/>
</dbReference>
<dbReference type="SUPFAM" id="SSF56219">
    <property type="entry name" value="DNase I-like"/>
    <property type="match status" value="1"/>
</dbReference>
<dbReference type="EMBL" id="AY360384">
    <property type="protein sequence ID" value="AAQ56289.1"/>
    <property type="molecule type" value="Genomic_DNA"/>
</dbReference>
<accession>Q6UUR7</accession>
<dbReference type="InterPro" id="IPR036691">
    <property type="entry name" value="Endo/exonu/phosph_ase_sf"/>
</dbReference>
<reference evidence="2" key="1">
    <citation type="journal article" date="2004" name="Nat. Genet.">
        <title>Sequencing of a rice centromere uncovers active genes.</title>
        <authorList>
            <person name="Nagaki K."/>
            <person name="Cheng Z."/>
            <person name="Ouyang S."/>
            <person name="Talbert P.B."/>
            <person name="Kim M."/>
            <person name="Jones K.M."/>
            <person name="Henikoff S."/>
            <person name="Buell C.R."/>
            <person name="Jiang J."/>
        </authorList>
    </citation>
    <scope>NUCLEOTIDE SEQUENCE</scope>
</reference>
<name>Q6UUR7_ORYSJ</name>
<keyword evidence="2" id="KW-0548">Nucleotidyltransferase</keyword>
<sequence length="854" mass="97505">MAGLCKGIREHRLLDHQQDMTTSPRNAYEVHDYNFVRVESKLPFYDEHPKQGDRTVREYIHEFKEALVTPSLPGGWNFDYGKSFAAQISDLYGCPVHFSPYFGSSPFILDVDFVRFNFRLTVKSVAIALQACLGGTPHGFSVNCLRDNCFSIHVCNKRVGLFVNSIRDFTCKDFHVRFHLWGNGGPNWRREFDLWQKEEDNLWTVVTSKKNAHHPTSFVTRKSVSNQRNSRLLGKRQVDKPSVFKRLFLSNGDPFPVHQCSSSAPEHLIGQLIQEVANIITHQHHIHVVRVQRYTLALCLVQLPSVLERDVLVGSGPVLLGNWFHGTFVKHDQLANWRNSPYTREGWLMILGIPLNLKTRGIIERITNLCGEFVDWHYRDRVLGRVLVKARYKSANDVPSCIVFGDAMAYGGNGQTWTFHVYVLNGEPTDILPANEDLLPIWQMLPPPNQHHNNNQPHQHFEDEFNDNMNQNEEHDDNQMILDQNQNDQPQDSISVHDFTLNVMQPSPVKRHRDSFIDSKVARALPFSVSGVDATDKMIQPKAKKVKSKVPISTENLRRSLRFVGQEKVNLAYDTPRKRSKVQPISKVLSLGPAVISSKELPPPIPVQQLQKIGTENSIVSGNMISRLPYVITIEFTSTATLSEKWLLSNIYGPCAGILRDEFVQWMNDLDIEADQCWILMGDFNFIRSVENRNIPGGDINDILIFNEIISNAGLVEIPLIGRNFTWSNMQEQPLLQQLDWVFTSTAWTLKFPHTMVTATSKYISDHAPCQISIETSVPKSSIFRFENFWVEVPGFFDIIQHCWSIPVRGSNQAIILNARLKKLRRGLKAWSKRLSNLNSLISNSNEVLSLLTS</sequence>
<dbReference type="Gene3D" id="3.60.10.10">
    <property type="entry name" value="Endonuclease/exonuclease/phosphatase"/>
    <property type="match status" value="1"/>
</dbReference>
<protein>
    <submittedName>
        <fullName evidence="2">Putative reverse transcriptase</fullName>
    </submittedName>
</protein>
<keyword evidence="2" id="KW-0808">Transferase</keyword>
<dbReference type="InterPro" id="IPR056018">
    <property type="entry name" value="DUF7597"/>
</dbReference>
<feature type="domain" description="DUF7597" evidence="1">
    <location>
        <begin position="263"/>
        <end position="341"/>
    </location>
</feature>